<name>A0ABZ2LJF0_9BACT</name>
<feature type="compositionally biased region" description="Polar residues" evidence="1">
    <location>
        <begin position="276"/>
        <end position="299"/>
    </location>
</feature>
<dbReference type="PROSITE" id="PS00373">
    <property type="entry name" value="GART"/>
    <property type="match status" value="1"/>
</dbReference>
<dbReference type="SUPFAM" id="SSF53328">
    <property type="entry name" value="Formyltransferase"/>
    <property type="match status" value="1"/>
</dbReference>
<dbReference type="Proteomes" id="UP001374803">
    <property type="component" value="Chromosome"/>
</dbReference>
<feature type="region of interest" description="Disordered" evidence="1">
    <location>
        <begin position="259"/>
        <end position="299"/>
    </location>
</feature>
<gene>
    <name evidence="3" type="ORF">LVJ94_17080</name>
</gene>
<proteinExistence type="predicted"/>
<feature type="domain" description="Formyl transferase N-terminal" evidence="2">
    <location>
        <begin position="68"/>
        <end position="175"/>
    </location>
</feature>
<keyword evidence="4" id="KW-1185">Reference proteome</keyword>
<dbReference type="Pfam" id="PF00551">
    <property type="entry name" value="Formyl_trans_N"/>
    <property type="match status" value="1"/>
</dbReference>
<dbReference type="InterPro" id="IPR002376">
    <property type="entry name" value="Formyl_transf_N"/>
</dbReference>
<dbReference type="InterPro" id="IPR036477">
    <property type="entry name" value="Formyl_transf_N_sf"/>
</dbReference>
<protein>
    <recommendedName>
        <fullName evidence="2">Formyl transferase N-terminal domain-containing protein</fullName>
    </recommendedName>
</protein>
<reference evidence="3" key="1">
    <citation type="submission" date="2021-12" db="EMBL/GenBank/DDBJ databases">
        <title>Discovery of the Pendulisporaceae a myxobacterial family with distinct sporulation behavior and unique specialized metabolism.</title>
        <authorList>
            <person name="Garcia R."/>
            <person name="Popoff A."/>
            <person name="Bader C.D."/>
            <person name="Loehr J."/>
            <person name="Walesch S."/>
            <person name="Walt C."/>
            <person name="Boldt J."/>
            <person name="Bunk B."/>
            <person name="Haeckl F.J.F.P.J."/>
            <person name="Gunesch A.P."/>
            <person name="Birkelbach J."/>
            <person name="Nuebel U."/>
            <person name="Pietschmann T."/>
            <person name="Bach T."/>
            <person name="Mueller R."/>
        </authorList>
    </citation>
    <scope>NUCLEOTIDE SEQUENCE</scope>
    <source>
        <strain evidence="3">MSr11367</strain>
    </source>
</reference>
<sequence length="299" mass="33634">MKTDEKRRVVACVDNRVGYEALRILLSNDVTELCAVIVHPEKTITFGKEIRALCERHDVPVFDIDEARLEFDTLVAHLEPDFLLSIYYDYILDDRFLSLPKIDAINLHPGYLPYNKGFYYYVWSVLDGTPAGVSLHRMVAEVDNGDVIAQARVMVAPEDTGETLYRKHEDEAIQLFRNTWPAIARKEYKLYPQAHPGTHHKLREMRALLNLDPHATTTARELIDMLRVCTFPGRAGCTIALDGRTYQINLSLREVRDTTASLPGKRAAKSSDAAERSTSTNLTVSPSVAVSRNMAGANS</sequence>
<evidence type="ECO:0000313" key="4">
    <source>
        <dbReference type="Proteomes" id="UP001374803"/>
    </source>
</evidence>
<accession>A0ABZ2LJF0</accession>
<evidence type="ECO:0000259" key="2">
    <source>
        <dbReference type="Pfam" id="PF00551"/>
    </source>
</evidence>
<dbReference type="PANTHER" id="PTHR11138">
    <property type="entry name" value="METHIONYL-TRNA FORMYLTRANSFERASE"/>
    <property type="match status" value="1"/>
</dbReference>
<dbReference type="EMBL" id="CP089983">
    <property type="protein sequence ID" value="WXB08937.1"/>
    <property type="molecule type" value="Genomic_DNA"/>
</dbReference>
<dbReference type="PANTHER" id="PTHR11138:SF5">
    <property type="entry name" value="METHIONYL-TRNA FORMYLTRANSFERASE, MITOCHONDRIAL"/>
    <property type="match status" value="1"/>
</dbReference>
<organism evidence="3 4">
    <name type="scientific">Pendulispora rubella</name>
    <dbReference type="NCBI Taxonomy" id="2741070"/>
    <lineage>
        <taxon>Bacteria</taxon>
        <taxon>Pseudomonadati</taxon>
        <taxon>Myxococcota</taxon>
        <taxon>Myxococcia</taxon>
        <taxon>Myxococcales</taxon>
        <taxon>Sorangiineae</taxon>
        <taxon>Pendulisporaceae</taxon>
        <taxon>Pendulispora</taxon>
    </lineage>
</organism>
<evidence type="ECO:0000313" key="3">
    <source>
        <dbReference type="EMBL" id="WXB08937.1"/>
    </source>
</evidence>
<dbReference type="Gene3D" id="3.40.50.12230">
    <property type="match status" value="1"/>
</dbReference>
<dbReference type="InterPro" id="IPR001555">
    <property type="entry name" value="GART_AS"/>
</dbReference>
<dbReference type="RefSeq" id="WP_394838612.1">
    <property type="nucleotide sequence ID" value="NZ_CP089929.1"/>
</dbReference>
<evidence type="ECO:0000256" key="1">
    <source>
        <dbReference type="SAM" id="MobiDB-lite"/>
    </source>
</evidence>